<gene>
    <name evidence="3" type="ORF">EXIGLDRAFT_837219</name>
</gene>
<organism evidence="3 4">
    <name type="scientific">Exidia glandulosa HHB12029</name>
    <dbReference type="NCBI Taxonomy" id="1314781"/>
    <lineage>
        <taxon>Eukaryota</taxon>
        <taxon>Fungi</taxon>
        <taxon>Dikarya</taxon>
        <taxon>Basidiomycota</taxon>
        <taxon>Agaricomycotina</taxon>
        <taxon>Agaricomycetes</taxon>
        <taxon>Auriculariales</taxon>
        <taxon>Exidiaceae</taxon>
        <taxon>Exidia</taxon>
    </lineage>
</organism>
<feature type="signal peptide" evidence="1">
    <location>
        <begin position="1"/>
        <end position="27"/>
    </location>
</feature>
<evidence type="ECO:0000313" key="4">
    <source>
        <dbReference type="Proteomes" id="UP000077266"/>
    </source>
</evidence>
<feature type="chain" id="PRO_5007858410" description="F-box domain-containing protein" evidence="1">
    <location>
        <begin position="28"/>
        <end position="477"/>
    </location>
</feature>
<proteinExistence type="predicted"/>
<evidence type="ECO:0000259" key="2">
    <source>
        <dbReference type="PROSITE" id="PS50181"/>
    </source>
</evidence>
<dbReference type="InParanoid" id="A0A165H055"/>
<dbReference type="AlphaFoldDB" id="A0A165H055"/>
<dbReference type="InterPro" id="IPR001810">
    <property type="entry name" value="F-box_dom"/>
</dbReference>
<dbReference type="OrthoDB" id="3219396at2759"/>
<dbReference type="SUPFAM" id="SSF81383">
    <property type="entry name" value="F-box domain"/>
    <property type="match status" value="1"/>
</dbReference>
<dbReference type="EMBL" id="KV426031">
    <property type="protein sequence ID" value="KZV91256.1"/>
    <property type="molecule type" value="Genomic_DNA"/>
</dbReference>
<dbReference type="Pfam" id="PF12937">
    <property type="entry name" value="F-box-like"/>
    <property type="match status" value="1"/>
</dbReference>
<reference evidence="3 4" key="1">
    <citation type="journal article" date="2016" name="Mol. Biol. Evol.">
        <title>Comparative Genomics of Early-Diverging Mushroom-Forming Fungi Provides Insights into the Origins of Lignocellulose Decay Capabilities.</title>
        <authorList>
            <person name="Nagy L.G."/>
            <person name="Riley R."/>
            <person name="Tritt A."/>
            <person name="Adam C."/>
            <person name="Daum C."/>
            <person name="Floudas D."/>
            <person name="Sun H."/>
            <person name="Yadav J.S."/>
            <person name="Pangilinan J."/>
            <person name="Larsson K.H."/>
            <person name="Matsuura K."/>
            <person name="Barry K."/>
            <person name="Labutti K."/>
            <person name="Kuo R."/>
            <person name="Ohm R.A."/>
            <person name="Bhattacharya S.S."/>
            <person name="Shirouzu T."/>
            <person name="Yoshinaga Y."/>
            <person name="Martin F.M."/>
            <person name="Grigoriev I.V."/>
            <person name="Hibbett D.S."/>
        </authorList>
    </citation>
    <scope>NUCLEOTIDE SEQUENCE [LARGE SCALE GENOMIC DNA]</scope>
    <source>
        <strain evidence="3 4">HHB12029</strain>
    </source>
</reference>
<dbReference type="SMART" id="SM00256">
    <property type="entry name" value="FBOX"/>
    <property type="match status" value="1"/>
</dbReference>
<evidence type="ECO:0000256" key="1">
    <source>
        <dbReference type="SAM" id="SignalP"/>
    </source>
</evidence>
<dbReference type="PROSITE" id="PS50181">
    <property type="entry name" value="FBOX"/>
    <property type="match status" value="1"/>
</dbReference>
<dbReference type="Gene3D" id="1.20.1280.50">
    <property type="match status" value="1"/>
</dbReference>
<accession>A0A165H055</accession>
<protein>
    <recommendedName>
        <fullName evidence="2">F-box domain-containing protein</fullName>
    </recommendedName>
</protein>
<sequence>MVTIRNIPTELLTHSFSFLSFWELLVAARVCQYWRDLGIDHPTFWKYIKISRATSGSIACLTARLGQSGGRPFVLDVEIEGMHPLIPAKLIPLICCMMDCVQKLSIRLESWYLTELWRVLNNAAPLLEVLHLQLYSPDRILPRIPLNAWIFKNMPGRLRYVSICDVMFPSNSAIPAFASARYLTFEQPKNSTQRFPTYLFEYFPSMVGLWLDGGVMTFNQPLGEVDLAGLAKLIVLDINLHRDSTAEFIRRVPLSGIPYVLVGATTGLDFDATYDVLEPLRSPFNMSLITINPSSEFWLVIEDPRSGYRRIFAEYLGNYPDPKSQAEDSVANALFDNEDFSDQLASLGISVTNWDQLVPYLGYFTTIKELIVEFDQRGDPAGDVLPGTAARLFTCTSVSKLVLDARYHIVWLSEDDVVDFADRVAPMCSELELRRVMVDGRQRLNRRFSKISQSDERLAPSAEDIIRRFEKKSPRIT</sequence>
<dbReference type="Proteomes" id="UP000077266">
    <property type="component" value="Unassembled WGS sequence"/>
</dbReference>
<dbReference type="InterPro" id="IPR036047">
    <property type="entry name" value="F-box-like_dom_sf"/>
</dbReference>
<name>A0A165H055_EXIGL</name>
<keyword evidence="1" id="KW-0732">Signal</keyword>
<feature type="domain" description="F-box" evidence="2">
    <location>
        <begin position="1"/>
        <end position="48"/>
    </location>
</feature>
<keyword evidence="4" id="KW-1185">Reference proteome</keyword>
<evidence type="ECO:0000313" key="3">
    <source>
        <dbReference type="EMBL" id="KZV91256.1"/>
    </source>
</evidence>